<dbReference type="AlphaFoldDB" id="A0A075QZP2"/>
<dbReference type="PANTHER" id="PTHR43308:SF5">
    <property type="entry name" value="S-LAYER PROTEIN _ PEPTIDOGLYCAN ENDO-BETA-N-ACETYLGLUCOSAMINIDASE"/>
    <property type="match status" value="1"/>
</dbReference>
<dbReference type="Proteomes" id="UP000005850">
    <property type="component" value="Chromosome"/>
</dbReference>
<evidence type="ECO:0000313" key="3">
    <source>
        <dbReference type="Proteomes" id="UP000005850"/>
    </source>
</evidence>
<keyword evidence="3" id="KW-1185">Reference proteome</keyword>
<feature type="domain" description="SLH" evidence="1">
    <location>
        <begin position="38"/>
        <end position="100"/>
    </location>
</feature>
<evidence type="ECO:0000259" key="1">
    <source>
        <dbReference type="PROSITE" id="PS51272"/>
    </source>
</evidence>
<protein>
    <submittedName>
        <fullName evidence="2">S-layer homology domain-containing protein</fullName>
    </submittedName>
</protein>
<dbReference type="HOGENOM" id="CLU_719004_0_0_9"/>
<dbReference type="RefSeq" id="WP_003338113.1">
    <property type="nucleotide sequence ID" value="NZ_CP007806.1"/>
</dbReference>
<dbReference type="PANTHER" id="PTHR43308">
    <property type="entry name" value="OUTER MEMBRANE PROTEIN ALPHA-RELATED"/>
    <property type="match status" value="1"/>
</dbReference>
<sequence length="384" mass="43318">MKVRKEIVAGITTMFAVIAAFCMPAEIQAENPHTPSTVQASTFTDIDEHWAKSYIQFLAERGIVKGKYIPFRPNAPISRGEAIALLNRVTQYSYGVVAPPVEAAKVDKRYPLVQELKQAVGTMNAMLYADQKAYTRFNPGDNALYLLHLSAGKKPMKMGAILESDWWLSAEHLQAPLNREEASMLLFHTILPNIRHDLHIEPAKIQEGLNGYYQATLSNAYQDTKSLYATGIKGYQLLEDSTGFFQPTKTMTRAQFAVILQRLVIANEQQKEKQWNGSVQQQTRISNLMLTAATHAYLRKNEQGMTSYFGKEALQTIEKLRPLPLHDVLGSYQVMDSNESTMKAKGAYFSTMTGNYEVEYEMVKSDQSSNPYGWIITKITHIQK</sequence>
<dbReference type="EMBL" id="CP007806">
    <property type="protein sequence ID" value="AIG25822.1"/>
    <property type="molecule type" value="Genomic_DNA"/>
</dbReference>
<organism evidence="2 3">
    <name type="scientific">Brevibacillus laterosporus LMG 15441</name>
    <dbReference type="NCBI Taxonomy" id="1042163"/>
    <lineage>
        <taxon>Bacteria</taxon>
        <taxon>Bacillati</taxon>
        <taxon>Bacillota</taxon>
        <taxon>Bacilli</taxon>
        <taxon>Bacillales</taxon>
        <taxon>Paenibacillaceae</taxon>
        <taxon>Brevibacillus</taxon>
    </lineage>
</organism>
<reference evidence="2 3" key="1">
    <citation type="journal article" date="2011" name="J. Bacteriol.">
        <title>Genome sequence of Brevibacillus laterosporus LMG 15441, a pathogen of invertebrates.</title>
        <authorList>
            <person name="Djukic M."/>
            <person name="Poehlein A."/>
            <person name="Thurmer A."/>
            <person name="Daniel R."/>
        </authorList>
    </citation>
    <scope>NUCLEOTIDE SEQUENCE [LARGE SCALE GENOMIC DNA]</scope>
    <source>
        <strain evidence="2 3">LMG 15441</strain>
    </source>
</reference>
<dbReference type="InterPro" id="IPR051465">
    <property type="entry name" value="Cell_Envelope_Struct_Comp"/>
</dbReference>
<gene>
    <name evidence="2" type="ORF">BRLA_c014940</name>
</gene>
<dbReference type="Pfam" id="PF00395">
    <property type="entry name" value="SLH"/>
    <property type="match status" value="1"/>
</dbReference>
<dbReference type="PROSITE" id="PS51272">
    <property type="entry name" value="SLH"/>
    <property type="match status" value="2"/>
</dbReference>
<dbReference type="KEGG" id="blr:BRLA_c014940"/>
<dbReference type="InterPro" id="IPR001119">
    <property type="entry name" value="SLH_dom"/>
</dbReference>
<accession>A0A075QZP2</accession>
<feature type="domain" description="SLH" evidence="1">
    <location>
        <begin position="200"/>
        <end position="274"/>
    </location>
</feature>
<name>A0A075QZP2_BRELA</name>
<evidence type="ECO:0000313" key="2">
    <source>
        <dbReference type="EMBL" id="AIG25822.1"/>
    </source>
</evidence>
<proteinExistence type="predicted"/>
<dbReference type="STRING" id="1042163.BRLA_c014940"/>